<dbReference type="EMBL" id="MJBI02000002">
    <property type="protein sequence ID" value="RAI81090.1"/>
    <property type="molecule type" value="Genomic_DNA"/>
</dbReference>
<evidence type="ECO:0000313" key="13">
    <source>
        <dbReference type="EMBL" id="RAI81090.1"/>
    </source>
</evidence>
<dbReference type="GO" id="GO:0005737">
    <property type="term" value="C:cytoplasm"/>
    <property type="evidence" value="ECO:0007669"/>
    <property type="project" value="UniProtKB-SubCell"/>
</dbReference>
<keyword evidence="8 10" id="KW-0299">Galactose metabolism</keyword>
<evidence type="ECO:0000259" key="11">
    <source>
        <dbReference type="Pfam" id="PF01087"/>
    </source>
</evidence>
<feature type="domain" description="Galactose-1-phosphate uridyl transferase N-terminal" evidence="11">
    <location>
        <begin position="35"/>
        <end position="237"/>
    </location>
</feature>
<dbReference type="PANTHER" id="PTHR39191">
    <property type="entry name" value="GALACTOSE-1-PHOSPHATE URIDYLYLTRANSFERASE"/>
    <property type="match status" value="1"/>
</dbReference>
<evidence type="ECO:0000256" key="7">
    <source>
        <dbReference type="ARBA" id="ARBA00022695"/>
    </source>
</evidence>
<comment type="subcellular location">
    <subcellularLocation>
        <location evidence="2 10">Cytoplasm</location>
    </subcellularLocation>
</comment>
<keyword evidence="14" id="KW-1185">Reference proteome</keyword>
<dbReference type="InterPro" id="IPR005849">
    <property type="entry name" value="GalP_Utransf_N"/>
</dbReference>
<evidence type="ECO:0000256" key="4">
    <source>
        <dbReference type="ARBA" id="ARBA00008706"/>
    </source>
</evidence>
<dbReference type="Proteomes" id="UP000229523">
    <property type="component" value="Unassembled WGS sequence"/>
</dbReference>
<evidence type="ECO:0000256" key="3">
    <source>
        <dbReference type="ARBA" id="ARBA00004947"/>
    </source>
</evidence>
<dbReference type="NCBIfam" id="NF003629">
    <property type="entry name" value="PRK05270.1-2"/>
    <property type="match status" value="1"/>
</dbReference>
<evidence type="ECO:0000313" key="14">
    <source>
        <dbReference type="Proteomes" id="UP000229523"/>
    </source>
</evidence>
<dbReference type="GO" id="GO:0006012">
    <property type="term" value="P:galactose metabolic process"/>
    <property type="evidence" value="ECO:0007669"/>
    <property type="project" value="UniProtKB-UniRule"/>
</dbReference>
<keyword evidence="5 10" id="KW-0963">Cytoplasm</keyword>
<evidence type="ECO:0000256" key="1">
    <source>
        <dbReference type="ARBA" id="ARBA00001107"/>
    </source>
</evidence>
<keyword evidence="6 10" id="KW-0808">Transferase</keyword>
<evidence type="ECO:0000256" key="9">
    <source>
        <dbReference type="ARBA" id="ARBA00023277"/>
    </source>
</evidence>
<evidence type="ECO:0000256" key="5">
    <source>
        <dbReference type="ARBA" id="ARBA00022490"/>
    </source>
</evidence>
<organism evidence="13 14">
    <name type="scientific">Macrococcoides goetzii</name>
    <dbReference type="NCBI Taxonomy" id="1891097"/>
    <lineage>
        <taxon>Bacteria</taxon>
        <taxon>Bacillati</taxon>
        <taxon>Bacillota</taxon>
        <taxon>Bacilli</taxon>
        <taxon>Bacillales</taxon>
        <taxon>Staphylococcaceae</taxon>
        <taxon>Macrococcoides</taxon>
    </lineage>
</organism>
<proteinExistence type="inferred from homology"/>
<dbReference type="AlphaFoldDB" id="A0A395GAR5"/>
<comment type="pathway">
    <text evidence="3 10">Carbohydrate metabolism; galactose metabolism.</text>
</comment>
<comment type="similarity">
    <text evidence="4 10">Belongs to the galactose-1-phosphate uridylyltransferase type 2 family.</text>
</comment>
<keyword evidence="7 10" id="KW-0548">Nucleotidyltransferase</keyword>
<dbReference type="UniPathway" id="UPA00214"/>
<dbReference type="InterPro" id="IPR005850">
    <property type="entry name" value="GalP_Utransf_C"/>
</dbReference>
<accession>A0A395GAR5</accession>
<name>A0A395GAR5_9STAP</name>
<reference evidence="13 14" key="1">
    <citation type="journal article" date="2018" name="Front. Microbiol.">
        <title>Description and Comparative Genomics of Macrococcus caseolyticus subsp. hominis subsp. nov., Macrococcus goetzii sp. nov., Macrococcus epidermidis sp. nov., and Macrococcus bohemicus sp. nov., Novel Macrococci From Human Clinical Material With Virulence Potential and Suspected Uptake of Foreign DNA by Natural Transformation.</title>
        <authorList>
            <person name="Maslanova I."/>
            <person name="Wertheimer Z."/>
            <person name="Sedlacek I."/>
            <person name="Svec P."/>
            <person name="Indrakova A."/>
            <person name="Kovarovic V."/>
            <person name="Schumann P."/>
            <person name="Sproer C."/>
            <person name="Kralova S."/>
            <person name="Sedo O."/>
            <person name="Kristofova L."/>
            <person name="Vrbovska V."/>
            <person name="Fuzik T."/>
            <person name="Petras P."/>
            <person name="Zdrahal Z."/>
            <person name="Ruzickova V."/>
            <person name="Doskar J."/>
            <person name="Pantucek R."/>
        </authorList>
    </citation>
    <scope>NUCLEOTIDE SEQUENCE [LARGE SCALE GENOMIC DNA]</scope>
    <source>
        <strain evidence="13 14">CCM 4927</strain>
    </source>
</reference>
<comment type="catalytic activity">
    <reaction evidence="1 10">
        <text>alpha-D-galactose 1-phosphate + UDP-alpha-D-glucose = alpha-D-glucose 1-phosphate + UDP-alpha-D-galactose</text>
        <dbReference type="Rhea" id="RHEA:13989"/>
        <dbReference type="ChEBI" id="CHEBI:58336"/>
        <dbReference type="ChEBI" id="CHEBI:58601"/>
        <dbReference type="ChEBI" id="CHEBI:58885"/>
        <dbReference type="ChEBI" id="CHEBI:66914"/>
        <dbReference type="EC" id="2.7.7.12"/>
    </reaction>
</comment>
<feature type="domain" description="Galactose-1-phosphate uridyl transferase C-terminal" evidence="12">
    <location>
        <begin position="252"/>
        <end position="444"/>
    </location>
</feature>
<dbReference type="Pfam" id="PF02744">
    <property type="entry name" value="GalP_UDP_tr_C"/>
    <property type="match status" value="1"/>
</dbReference>
<evidence type="ECO:0000259" key="12">
    <source>
        <dbReference type="Pfam" id="PF02744"/>
    </source>
</evidence>
<evidence type="ECO:0000256" key="6">
    <source>
        <dbReference type="ARBA" id="ARBA00022679"/>
    </source>
</evidence>
<dbReference type="GO" id="GO:0008108">
    <property type="term" value="F:UDP-glucose:hexose-1-phosphate uridylyltransferase activity"/>
    <property type="evidence" value="ECO:0007669"/>
    <property type="project" value="UniProtKB-UniRule"/>
</dbReference>
<dbReference type="InterPro" id="IPR000766">
    <property type="entry name" value="GalP_uridyl_Trfase_II"/>
</dbReference>
<sequence>MGRIMSLEIKINTLIHEVMTKLSLNERDFIYYKNKVSYLCGLEPADNNTTELSKSIPELLDDIITLLVAEQKIEDIFDFKEILSAQIMDTFISVPSVIETQFYQQYNRSPIAATDYFFNLSTVSNYIQSERIKNNIHYKTPTAYGDLDITINLSKPEKDPEEIKKLKKLEAAQHSKHYPKCMLCVENEGYAGRINYPARSNHRIVELNLNQEPWYFQYSPYAYYNEHAIILNKEHSPMIINKNTFIRLIEFVEQFPHYFIGSNADLPIVGGSMLTHDHYQAGRYKFAMDDAPSIYDFHLPQFADVSFDILKWPLSVIRLTSNNKEEIIAAATHILTQWQQYTDESIGLIAETDQPHNTITPIARFKDGNYELDLVLRNNRTTEQYPLGIFHPHQKHHHIKKENIGLIEVMGLAVLPARLKQDIQDIKAHLKNNALPYNPIHQEWVSTFDISDEDIDQYVDRALGHKFAEILQDAGVFKHLDEFKRFLLQL</sequence>
<dbReference type="Pfam" id="PF01087">
    <property type="entry name" value="GalP_UDP_transf"/>
    <property type="match status" value="1"/>
</dbReference>
<evidence type="ECO:0000256" key="8">
    <source>
        <dbReference type="ARBA" id="ARBA00023144"/>
    </source>
</evidence>
<dbReference type="EC" id="2.7.7.12" evidence="10"/>
<dbReference type="PIRSF" id="PIRSF006005">
    <property type="entry name" value="GalT_BS"/>
    <property type="match status" value="1"/>
</dbReference>
<dbReference type="PANTHER" id="PTHR39191:SF1">
    <property type="entry name" value="DUF4922 DOMAIN-CONTAINING PROTEIN"/>
    <property type="match status" value="1"/>
</dbReference>
<comment type="caution">
    <text evidence="13">The sequence shown here is derived from an EMBL/GenBank/DDBJ whole genome shotgun (WGS) entry which is preliminary data.</text>
</comment>
<dbReference type="InterPro" id="IPR023425">
    <property type="entry name" value="GalP_uridyl_Trfase_II_CS"/>
</dbReference>
<dbReference type="HAMAP" id="MF_00571">
    <property type="entry name" value="GalP_UDP_trans"/>
    <property type="match status" value="1"/>
</dbReference>
<gene>
    <name evidence="10" type="primary">galT</name>
    <name evidence="13" type="ORF">BFS35_005860</name>
</gene>
<evidence type="ECO:0000256" key="2">
    <source>
        <dbReference type="ARBA" id="ARBA00004496"/>
    </source>
</evidence>
<evidence type="ECO:0000256" key="10">
    <source>
        <dbReference type="HAMAP-Rule" id="MF_00571"/>
    </source>
</evidence>
<dbReference type="PROSITE" id="PS01163">
    <property type="entry name" value="GAL_P_UDP_TRANSF_II"/>
    <property type="match status" value="1"/>
</dbReference>
<keyword evidence="9 10" id="KW-0119">Carbohydrate metabolism</keyword>
<protein>
    <recommendedName>
        <fullName evidence="10">Galactose-1-phosphate uridylyltransferase</fullName>
        <shortName evidence="10">Gal-1-P uridylyltransferase</shortName>
        <ecNumber evidence="10">2.7.7.12</ecNumber>
    </recommendedName>
    <alternativeName>
        <fullName evidence="10">UDP-glucose--hexose-1-phosphate uridylyltransferase</fullName>
    </alternativeName>
</protein>